<evidence type="ECO:0000256" key="3">
    <source>
        <dbReference type="ARBA" id="ARBA00022475"/>
    </source>
</evidence>
<dbReference type="PRINTS" id="PR01534">
    <property type="entry name" value="VOMERONASL1R"/>
</dbReference>
<evidence type="ECO:0000256" key="8">
    <source>
        <dbReference type="ARBA" id="ARBA00023136"/>
    </source>
</evidence>
<dbReference type="GO" id="GO:0005886">
    <property type="term" value="C:plasma membrane"/>
    <property type="evidence" value="ECO:0007669"/>
    <property type="project" value="UniProtKB-SubCell"/>
</dbReference>
<comment type="subcellular location">
    <subcellularLocation>
        <location evidence="1 11">Cell membrane</location>
        <topology evidence="1 11">Multi-pass membrane protein</topology>
    </subcellularLocation>
</comment>
<evidence type="ECO:0000256" key="5">
    <source>
        <dbReference type="ARBA" id="ARBA00022692"/>
    </source>
</evidence>
<evidence type="ECO:0000313" key="12">
    <source>
        <dbReference type="EMBL" id="KAK7796444.1"/>
    </source>
</evidence>
<keyword evidence="4 11" id="KW-0589">Pheromone response</keyword>
<dbReference type="GO" id="GO:0019236">
    <property type="term" value="P:response to pheromone"/>
    <property type="evidence" value="ECO:0007669"/>
    <property type="project" value="UniProtKB-KW"/>
</dbReference>
<dbReference type="GO" id="GO:0016503">
    <property type="term" value="F:pheromone receptor activity"/>
    <property type="evidence" value="ECO:0007669"/>
    <property type="project" value="InterPro"/>
</dbReference>
<keyword evidence="8 11" id="KW-0472">Membrane</keyword>
<keyword evidence="10 11" id="KW-0807">Transducer</keyword>
<evidence type="ECO:0000313" key="13">
    <source>
        <dbReference type="Proteomes" id="UP001488838"/>
    </source>
</evidence>
<keyword evidence="3 11" id="KW-1003">Cell membrane</keyword>
<protein>
    <recommendedName>
        <fullName evidence="11">Vomeronasal type-1 receptor</fullName>
    </recommendedName>
</protein>
<comment type="caution">
    <text evidence="11">Lacks conserved residue(s) required for the propagation of feature annotation.</text>
</comment>
<dbReference type="EMBL" id="JBBHLL010001188">
    <property type="protein sequence ID" value="KAK7796444.1"/>
    <property type="molecule type" value="Genomic_DNA"/>
</dbReference>
<keyword evidence="13" id="KW-1185">Reference proteome</keyword>
<sequence length="155" mass="17954">MNETNQMKVTKFCSLFSMNYIIRALILTVGTSRDTFLVGVMLVTSAYMVIILFRHQRQCKHLHSLSHLRASPEKRATQTILLLVVFFVVMYWVDFIISSSAVLLWKYDPVTLSVQKFVMNVYPTITPLVQISSDNRIINMLKDMQSVCHHILKKL</sequence>
<feature type="transmembrane region" description="Helical" evidence="11">
    <location>
        <begin position="12"/>
        <end position="30"/>
    </location>
</feature>
<evidence type="ECO:0000256" key="9">
    <source>
        <dbReference type="ARBA" id="ARBA00023170"/>
    </source>
</evidence>
<dbReference type="SUPFAM" id="SSF81321">
    <property type="entry name" value="Family A G protein-coupled receptor-like"/>
    <property type="match status" value="1"/>
</dbReference>
<organism evidence="12 13">
    <name type="scientific">Myodes glareolus</name>
    <name type="common">Bank vole</name>
    <name type="synonym">Clethrionomys glareolus</name>
    <dbReference type="NCBI Taxonomy" id="447135"/>
    <lineage>
        <taxon>Eukaryota</taxon>
        <taxon>Metazoa</taxon>
        <taxon>Chordata</taxon>
        <taxon>Craniata</taxon>
        <taxon>Vertebrata</taxon>
        <taxon>Euteleostomi</taxon>
        <taxon>Mammalia</taxon>
        <taxon>Eutheria</taxon>
        <taxon>Euarchontoglires</taxon>
        <taxon>Glires</taxon>
        <taxon>Rodentia</taxon>
        <taxon>Myomorpha</taxon>
        <taxon>Muroidea</taxon>
        <taxon>Cricetidae</taxon>
        <taxon>Arvicolinae</taxon>
        <taxon>Myodes</taxon>
    </lineage>
</organism>
<dbReference type="AlphaFoldDB" id="A0AAW0H0Z6"/>
<comment type="caution">
    <text evidence="12">The sequence shown here is derived from an EMBL/GenBank/DDBJ whole genome shotgun (WGS) entry which is preliminary data.</text>
</comment>
<dbReference type="InterPro" id="IPR004072">
    <property type="entry name" value="Vmron_rcpt_1"/>
</dbReference>
<dbReference type="PANTHER" id="PTHR24062">
    <property type="entry name" value="VOMERONASAL TYPE-1 RECEPTOR"/>
    <property type="match status" value="1"/>
</dbReference>
<comment type="similarity">
    <text evidence="2 11">Belongs to the G-protein coupled receptor 1 family.</text>
</comment>
<keyword evidence="6 11" id="KW-1133">Transmembrane helix</keyword>
<proteinExistence type="inferred from homology"/>
<reference evidence="12 13" key="1">
    <citation type="journal article" date="2023" name="bioRxiv">
        <title>Conserved and derived expression patterns and positive selection on dental genes reveal complex evolutionary context of ever-growing rodent molars.</title>
        <authorList>
            <person name="Calamari Z.T."/>
            <person name="Song A."/>
            <person name="Cohen E."/>
            <person name="Akter M."/>
            <person name="Roy R.D."/>
            <person name="Hallikas O."/>
            <person name="Christensen M.M."/>
            <person name="Li P."/>
            <person name="Marangoni P."/>
            <person name="Jernvall J."/>
            <person name="Klein O.D."/>
        </authorList>
    </citation>
    <scope>NUCLEOTIDE SEQUENCE [LARGE SCALE GENOMIC DNA]</scope>
    <source>
        <strain evidence="12">V071</strain>
    </source>
</reference>
<evidence type="ECO:0000256" key="6">
    <source>
        <dbReference type="ARBA" id="ARBA00022989"/>
    </source>
</evidence>
<feature type="transmembrane region" description="Helical" evidence="11">
    <location>
        <begin position="79"/>
        <end position="105"/>
    </location>
</feature>
<accession>A0AAW0H0Z6</accession>
<feature type="transmembrane region" description="Helical" evidence="11">
    <location>
        <begin position="36"/>
        <end position="53"/>
    </location>
</feature>
<gene>
    <name evidence="12" type="ORF">U0070_015818</name>
</gene>
<evidence type="ECO:0000256" key="10">
    <source>
        <dbReference type="ARBA" id="ARBA00023224"/>
    </source>
</evidence>
<evidence type="ECO:0000256" key="7">
    <source>
        <dbReference type="ARBA" id="ARBA00023040"/>
    </source>
</evidence>
<evidence type="ECO:0000256" key="1">
    <source>
        <dbReference type="ARBA" id="ARBA00004651"/>
    </source>
</evidence>
<keyword evidence="5 11" id="KW-0812">Transmembrane</keyword>
<evidence type="ECO:0000256" key="2">
    <source>
        <dbReference type="ARBA" id="ARBA00010663"/>
    </source>
</evidence>
<evidence type="ECO:0000256" key="11">
    <source>
        <dbReference type="RuleBase" id="RU364061"/>
    </source>
</evidence>
<name>A0AAW0H0Z6_MYOGA</name>
<dbReference type="Proteomes" id="UP001488838">
    <property type="component" value="Unassembled WGS sequence"/>
</dbReference>
<evidence type="ECO:0000256" key="4">
    <source>
        <dbReference type="ARBA" id="ARBA00022507"/>
    </source>
</evidence>
<dbReference type="Pfam" id="PF03402">
    <property type="entry name" value="V1R"/>
    <property type="match status" value="1"/>
</dbReference>
<keyword evidence="7 11" id="KW-0297">G-protein coupled receptor</keyword>
<keyword evidence="9 11" id="KW-0675">Receptor</keyword>